<dbReference type="GO" id="GO:0045504">
    <property type="term" value="F:dynein heavy chain binding"/>
    <property type="evidence" value="ECO:0007669"/>
    <property type="project" value="TreeGrafter"/>
</dbReference>
<dbReference type="SMART" id="SM00320">
    <property type="entry name" value="WD40"/>
    <property type="match status" value="3"/>
</dbReference>
<evidence type="ECO:0000256" key="2">
    <source>
        <dbReference type="ARBA" id="ARBA00022490"/>
    </source>
</evidence>
<organism evidence="13 14">
    <name type="scientific">Takifugu rubripes</name>
    <name type="common">Japanese pufferfish</name>
    <name type="synonym">Fugu rubripes</name>
    <dbReference type="NCBI Taxonomy" id="31033"/>
    <lineage>
        <taxon>Eukaryota</taxon>
        <taxon>Metazoa</taxon>
        <taxon>Chordata</taxon>
        <taxon>Craniata</taxon>
        <taxon>Vertebrata</taxon>
        <taxon>Euteleostomi</taxon>
        <taxon>Actinopterygii</taxon>
        <taxon>Neopterygii</taxon>
        <taxon>Teleostei</taxon>
        <taxon>Neoteleostei</taxon>
        <taxon>Acanthomorphata</taxon>
        <taxon>Eupercaria</taxon>
        <taxon>Tetraodontiformes</taxon>
        <taxon>Tetradontoidea</taxon>
        <taxon>Tetraodontidae</taxon>
        <taxon>Takifugu</taxon>
    </lineage>
</organism>
<evidence type="ECO:0000313" key="13">
    <source>
        <dbReference type="Ensembl" id="ENSTRUP00000016282.3"/>
    </source>
</evidence>
<dbReference type="Pfam" id="PF00400">
    <property type="entry name" value="WD40"/>
    <property type="match status" value="1"/>
</dbReference>
<keyword evidence="8" id="KW-0966">Cell projection</keyword>
<evidence type="ECO:0000256" key="1">
    <source>
        <dbReference type="ARBA" id="ARBA00004611"/>
    </source>
</evidence>
<dbReference type="PANTHER" id="PTHR12442">
    <property type="entry name" value="DYNEIN INTERMEDIATE CHAIN"/>
    <property type="match status" value="1"/>
</dbReference>
<dbReference type="GeneTree" id="ENSGT00940000156209"/>
<dbReference type="PANTHER" id="PTHR12442:SF12">
    <property type="entry name" value="DYNEIN AXONEMAL INTERMEDIATE CHAIN 4"/>
    <property type="match status" value="1"/>
</dbReference>
<evidence type="ECO:0000256" key="10">
    <source>
        <dbReference type="ARBA" id="ARBA00040002"/>
    </source>
</evidence>
<dbReference type="InterPro" id="IPR015943">
    <property type="entry name" value="WD40/YVTN_repeat-like_dom_sf"/>
</dbReference>
<proteinExistence type="predicted"/>
<dbReference type="GO" id="GO:0045503">
    <property type="term" value="F:dynein light chain binding"/>
    <property type="evidence" value="ECO:0007669"/>
    <property type="project" value="TreeGrafter"/>
</dbReference>
<dbReference type="SUPFAM" id="SSF50978">
    <property type="entry name" value="WD40 repeat-like"/>
    <property type="match status" value="1"/>
</dbReference>
<accession>H2SV44</accession>
<dbReference type="Ensembl" id="ENSTRUT00000016354.3">
    <property type="protein sequence ID" value="ENSTRUP00000016282.3"/>
    <property type="gene ID" value="ENSTRUG00000006622.3"/>
</dbReference>
<dbReference type="GO" id="GO:0005858">
    <property type="term" value="C:axonemal dynein complex"/>
    <property type="evidence" value="ECO:0007669"/>
    <property type="project" value="TreeGrafter"/>
</dbReference>
<dbReference type="HOGENOM" id="CLU_015820_0_0_1"/>
<dbReference type="Gene3D" id="2.130.10.10">
    <property type="entry name" value="YVTN repeat-like/Quinoprotein amine dehydrogenase"/>
    <property type="match status" value="1"/>
</dbReference>
<dbReference type="AlphaFoldDB" id="H2SV44"/>
<evidence type="ECO:0000313" key="14">
    <source>
        <dbReference type="Proteomes" id="UP000005226"/>
    </source>
</evidence>
<keyword evidence="7" id="KW-0206">Cytoskeleton</keyword>
<keyword evidence="6" id="KW-0969">Cilium</keyword>
<protein>
    <recommendedName>
        <fullName evidence="10">Dynein axonemal intermediate chain 4</fullName>
    </recommendedName>
    <alternativeName>
        <fullName evidence="11">WD repeat-containing protein 78</fullName>
    </alternativeName>
</protein>
<dbReference type="FunCoup" id="H2SV44">
    <property type="interactions" value="200"/>
</dbReference>
<feature type="repeat" description="WD" evidence="12">
    <location>
        <begin position="390"/>
        <end position="423"/>
    </location>
</feature>
<name>H2SV44_TAKRU</name>
<dbReference type="InterPro" id="IPR050687">
    <property type="entry name" value="Dynein_IC"/>
</dbReference>
<dbReference type="GO" id="GO:0120293">
    <property type="term" value="C:dynein axonemal particle"/>
    <property type="evidence" value="ECO:0007669"/>
    <property type="project" value="UniProtKB-SubCell"/>
</dbReference>
<dbReference type="GO" id="GO:0003341">
    <property type="term" value="P:cilium movement"/>
    <property type="evidence" value="ECO:0007669"/>
    <property type="project" value="Ensembl"/>
</dbReference>
<keyword evidence="4" id="KW-0677">Repeat</keyword>
<comment type="subcellular location">
    <subcellularLocation>
        <location evidence="1">Cytoplasm</location>
        <location evidence="1">Cytoskeleton</location>
        <location evidence="1">Flagellum axoneme</location>
    </subcellularLocation>
    <subcellularLocation>
        <location evidence="9">Dynein axonemal particle</location>
    </subcellularLocation>
</comment>
<evidence type="ECO:0000256" key="9">
    <source>
        <dbReference type="ARBA" id="ARBA00024190"/>
    </source>
</evidence>
<evidence type="ECO:0000256" key="12">
    <source>
        <dbReference type="PROSITE-ProRule" id="PRU00221"/>
    </source>
</evidence>
<keyword evidence="3 12" id="KW-0853">WD repeat</keyword>
<dbReference type="STRING" id="31033.ENSTRUP00000016282"/>
<evidence type="ECO:0000256" key="3">
    <source>
        <dbReference type="ARBA" id="ARBA00022574"/>
    </source>
</evidence>
<keyword evidence="5" id="KW-0282">Flagellum</keyword>
<evidence type="ECO:0000256" key="6">
    <source>
        <dbReference type="ARBA" id="ARBA00023069"/>
    </source>
</evidence>
<evidence type="ECO:0000256" key="8">
    <source>
        <dbReference type="ARBA" id="ARBA00023273"/>
    </source>
</evidence>
<evidence type="ECO:0000256" key="4">
    <source>
        <dbReference type="ARBA" id="ARBA00022737"/>
    </source>
</evidence>
<dbReference type="PROSITE" id="PS50082">
    <property type="entry name" value="WD_REPEATS_2"/>
    <property type="match status" value="1"/>
</dbReference>
<reference evidence="13" key="2">
    <citation type="submission" date="2025-08" db="UniProtKB">
        <authorList>
            <consortium name="Ensembl"/>
        </authorList>
    </citation>
    <scope>IDENTIFICATION</scope>
</reference>
<evidence type="ECO:0000256" key="5">
    <source>
        <dbReference type="ARBA" id="ARBA00022846"/>
    </source>
</evidence>
<dbReference type="InParanoid" id="H2SV44"/>
<evidence type="ECO:0000256" key="7">
    <source>
        <dbReference type="ARBA" id="ARBA00023212"/>
    </source>
</evidence>
<reference evidence="13" key="3">
    <citation type="submission" date="2025-09" db="UniProtKB">
        <authorList>
            <consortium name="Ensembl"/>
        </authorList>
    </citation>
    <scope>IDENTIFICATION</scope>
</reference>
<dbReference type="InterPro" id="IPR036322">
    <property type="entry name" value="WD40_repeat_dom_sf"/>
</dbReference>
<keyword evidence="2" id="KW-0963">Cytoplasm</keyword>
<evidence type="ECO:0000256" key="11">
    <source>
        <dbReference type="ARBA" id="ARBA00041557"/>
    </source>
</evidence>
<sequence length="532" mass="59122">AEQHESLASVNPKWAAVESIKAAERGLSASRSASTDFLYLSLVSATSSTAIGEEIGSILTPELELQSIMSSGSFQNCLKLMERIILANTFQSKFASSRLLPIIKGKIKHTYIFKNHAAVFYWTVKLILSDQDIEMEEVEKVEVAEGTEDFESPEPPAAKLLWVFNCELIRGCCVTTMAWNKKNPDLLAVGYGNFDFTHHKPGLVCCWSIKNTKFPNRIIQCDGVVTSLDFSFNNPSQLAVGMLDGTIAIYNIHNQDIKSCVYSTSESPNRHMGPVGQLKWCHQNLDFSTKDCVDSLFSVAADGRTSRWSQGSSSLDCVELMKLSRVLHTQKSTGNTTGDKSEQNCVLTSLTPGLTFDFHPVDSNIYLIGTWDGLIHKCSCSNTQHFLETYRSHLCAVNVVTWSPFSLDVFLSCSSDCTVQLWKQNHLHPLLTFICIHGAVEDIKWSPRHATLFGVVSNRQLEIWDLSLNILEPVIIHPAAPTVDMKNLLFSTQTDCVLVGDSSGVVSVYQLKNLHGKSSQVTQRQFQPLKNE</sequence>
<dbReference type="FunFam" id="2.130.10.10:FF:001248">
    <property type="entry name" value="WD repeat domain 78"/>
    <property type="match status" value="1"/>
</dbReference>
<dbReference type="InterPro" id="IPR001680">
    <property type="entry name" value="WD40_rpt"/>
</dbReference>
<dbReference type="Proteomes" id="UP000005226">
    <property type="component" value="Chromosome 22"/>
</dbReference>
<keyword evidence="14" id="KW-1185">Reference proteome</keyword>
<dbReference type="OMA" id="MEVTTYR"/>
<reference evidence="13 14" key="1">
    <citation type="journal article" date="2011" name="Genome Biol. Evol.">
        <title>Integration of the genetic map and genome assembly of fugu facilitates insights into distinct features of genome evolution in teleosts and mammals.</title>
        <authorList>
            <person name="Kai W."/>
            <person name="Kikuchi K."/>
            <person name="Tohari S."/>
            <person name="Chew A.K."/>
            <person name="Tay A."/>
            <person name="Fujiwara A."/>
            <person name="Hosoya S."/>
            <person name="Suetake H."/>
            <person name="Naruse K."/>
            <person name="Brenner S."/>
            <person name="Suzuki Y."/>
            <person name="Venkatesh B."/>
        </authorList>
    </citation>
    <scope>NUCLEOTIDE SEQUENCE [LARGE SCALE GENOMIC DNA]</scope>
</reference>